<protein>
    <recommendedName>
        <fullName evidence="3">Retrovirus-related Pol polyprotein from transposon TNT 1-94</fullName>
    </recommendedName>
</protein>
<keyword evidence="1" id="KW-1185">Reference proteome</keyword>
<dbReference type="Pfam" id="PF14223">
    <property type="entry name" value="Retrotran_gag_2"/>
    <property type="match status" value="1"/>
</dbReference>
<dbReference type="RefSeq" id="XP_071900879.1">
    <property type="nucleotide sequence ID" value="XM_072044778.1"/>
</dbReference>
<dbReference type="PANTHER" id="PTHR35317">
    <property type="entry name" value="OS04G0629600 PROTEIN"/>
    <property type="match status" value="1"/>
</dbReference>
<evidence type="ECO:0008006" key="3">
    <source>
        <dbReference type="Google" id="ProtNLM"/>
    </source>
</evidence>
<dbReference type="PANTHER" id="PTHR35317:SF34">
    <property type="match status" value="1"/>
</dbReference>
<gene>
    <name evidence="2" type="primary">LOC140004654</name>
</gene>
<reference evidence="1" key="1">
    <citation type="journal article" date="2025" name="Foods">
        <title>Unveiling the Microbial Signatures of Arabica Coffee Cherries: Insights into Ripeness Specific Diversity, Functional Traits, and Implications for Quality and Safety.</title>
        <authorList>
            <consortium name="RefSeq"/>
            <person name="Tenea G.N."/>
            <person name="Cifuentes V."/>
            <person name="Reyes P."/>
            <person name="Cevallos-Vallejos M."/>
        </authorList>
    </citation>
    <scope>NUCLEOTIDE SEQUENCE [LARGE SCALE GENOMIC DNA]</scope>
</reference>
<evidence type="ECO:0000313" key="1">
    <source>
        <dbReference type="Proteomes" id="UP001652660"/>
    </source>
</evidence>
<name>A0ABM4U0S1_COFAR</name>
<dbReference type="Proteomes" id="UP001652660">
    <property type="component" value="Chromosome 1c"/>
</dbReference>
<reference evidence="2" key="2">
    <citation type="submission" date="2025-08" db="UniProtKB">
        <authorList>
            <consortium name="RefSeq"/>
        </authorList>
    </citation>
    <scope>IDENTIFICATION</scope>
    <source>
        <tissue evidence="2">Leaves</tissue>
    </source>
</reference>
<dbReference type="GeneID" id="140004654"/>
<proteinExistence type="predicted"/>
<organism evidence="1 2">
    <name type="scientific">Coffea arabica</name>
    <name type="common">Arabian coffee</name>
    <dbReference type="NCBI Taxonomy" id="13443"/>
    <lineage>
        <taxon>Eukaryota</taxon>
        <taxon>Viridiplantae</taxon>
        <taxon>Streptophyta</taxon>
        <taxon>Embryophyta</taxon>
        <taxon>Tracheophyta</taxon>
        <taxon>Spermatophyta</taxon>
        <taxon>Magnoliopsida</taxon>
        <taxon>eudicotyledons</taxon>
        <taxon>Gunneridae</taxon>
        <taxon>Pentapetalae</taxon>
        <taxon>asterids</taxon>
        <taxon>lamiids</taxon>
        <taxon>Gentianales</taxon>
        <taxon>Rubiaceae</taxon>
        <taxon>Ixoroideae</taxon>
        <taxon>Gardenieae complex</taxon>
        <taxon>Bertiereae - Coffeeae clade</taxon>
        <taxon>Coffeeae</taxon>
        <taxon>Coffea</taxon>
    </lineage>
</organism>
<evidence type="ECO:0000313" key="2">
    <source>
        <dbReference type="RefSeq" id="XP_071900879.1"/>
    </source>
</evidence>
<sequence length="285" mass="32573">MATEGAFIQLAVPRFDGHYDHWAMLMEIFLRLKEYWNVVENGVSTAAEDVTLTEAQKKICEEQKLKDLKAKNYLLQALDRSILETIINKDTSKSIWDSMKHKYQGTTRVKHAHLQALRKEYEIAHMKEGESVNEYIVRVLVITNKMKANGEKLKDVAVVEKILRSMTPKFHYVVCSIEESKDTSILSIDELQSSLLMHEQCMSNIVHEEHALKVTHGNQYAGGGRGRGSFGGRGRGRSRQSFDKATVECYAYHKLGHFQWECKKGEANFAESQVESEECDDPIFP</sequence>
<accession>A0ABM4U0S1</accession>